<dbReference type="Gene3D" id="1.10.3730.20">
    <property type="match status" value="2"/>
</dbReference>
<organism evidence="8 9">
    <name type="scientific">Lapidilactobacillus mulanensis</name>
    <dbReference type="NCBI Taxonomy" id="2485999"/>
    <lineage>
        <taxon>Bacteria</taxon>
        <taxon>Bacillati</taxon>
        <taxon>Bacillota</taxon>
        <taxon>Bacilli</taxon>
        <taxon>Lactobacillales</taxon>
        <taxon>Lactobacillaceae</taxon>
        <taxon>Lapidilactobacillus</taxon>
    </lineage>
</organism>
<evidence type="ECO:0000256" key="6">
    <source>
        <dbReference type="SAM" id="Phobius"/>
    </source>
</evidence>
<feature type="domain" description="EamA" evidence="7">
    <location>
        <begin position="150"/>
        <end position="306"/>
    </location>
</feature>
<dbReference type="RefSeq" id="WP_379894931.1">
    <property type="nucleotide sequence ID" value="NZ_JBHTOF010000090.1"/>
</dbReference>
<feature type="transmembrane region" description="Helical" evidence="6">
    <location>
        <begin position="180"/>
        <end position="202"/>
    </location>
</feature>
<dbReference type="InterPro" id="IPR037185">
    <property type="entry name" value="EmrE-like"/>
</dbReference>
<keyword evidence="5 6" id="KW-0472">Membrane</keyword>
<gene>
    <name evidence="8" type="ORF">ACFQ4L_07580</name>
</gene>
<comment type="caution">
    <text evidence="8">The sequence shown here is derived from an EMBL/GenBank/DDBJ whole genome shotgun (WGS) entry which is preliminary data.</text>
</comment>
<evidence type="ECO:0000256" key="3">
    <source>
        <dbReference type="ARBA" id="ARBA00022692"/>
    </source>
</evidence>
<proteinExistence type="inferred from homology"/>
<feature type="transmembrane region" description="Helical" evidence="6">
    <location>
        <begin position="150"/>
        <end position="168"/>
    </location>
</feature>
<feature type="transmembrane region" description="Helical" evidence="6">
    <location>
        <begin position="289"/>
        <end position="308"/>
    </location>
</feature>
<evidence type="ECO:0000313" key="9">
    <source>
        <dbReference type="Proteomes" id="UP001597244"/>
    </source>
</evidence>
<name>A0ABW4DR03_9LACO</name>
<evidence type="ECO:0000259" key="7">
    <source>
        <dbReference type="Pfam" id="PF00892"/>
    </source>
</evidence>
<feature type="transmembrane region" description="Helical" evidence="6">
    <location>
        <begin position="70"/>
        <end position="91"/>
    </location>
</feature>
<feature type="transmembrane region" description="Helical" evidence="6">
    <location>
        <begin position="222"/>
        <end position="254"/>
    </location>
</feature>
<keyword evidence="3 6" id="KW-0812">Transmembrane</keyword>
<sequence length="370" mass="40462">MFILRKTFLLILLSTFLFSSMEIMLKLAGSSFNAIQLNFLRFLIGGIFLLPLAIHSIIKKKLKIDRRAIGSFALTGLICVLISMTLFQLAVMYGKASIAAVVFSSNPVFALLFSYLILHETLSRPNLISVVISVLGLLIIMNPFHLTNPLGMILALLSAVTFGFYSIISRKVSQTEHFDGVTITSFTFIFGSLELAVLMALSHLPMVAEVLNQNPLTANFAMIPYFAGINLNTIAMILYLGIGVTGIGFATYFIAMERSDVATASLVFFIKPVLAPIMALIILHEAILLNTWIGIGVIVVGSVVSFVGQRAVTAENTMVHEDYLETIEDEGERADQAIATEVADVKSELDRKEAAVKNKSLSKSINEIDD</sequence>
<protein>
    <submittedName>
        <fullName evidence="8">DMT family transporter</fullName>
    </submittedName>
</protein>
<evidence type="ECO:0000256" key="4">
    <source>
        <dbReference type="ARBA" id="ARBA00022989"/>
    </source>
</evidence>
<evidence type="ECO:0000256" key="5">
    <source>
        <dbReference type="ARBA" id="ARBA00023136"/>
    </source>
</evidence>
<comment type="subcellular location">
    <subcellularLocation>
        <location evidence="1">Endomembrane system</location>
        <topology evidence="1">Multi-pass membrane protein</topology>
    </subcellularLocation>
</comment>
<dbReference type="Proteomes" id="UP001597244">
    <property type="component" value="Unassembled WGS sequence"/>
</dbReference>
<feature type="transmembrane region" description="Helical" evidence="6">
    <location>
        <begin position="261"/>
        <end position="283"/>
    </location>
</feature>
<dbReference type="Pfam" id="PF00892">
    <property type="entry name" value="EamA"/>
    <property type="match status" value="2"/>
</dbReference>
<dbReference type="PANTHER" id="PTHR32322">
    <property type="entry name" value="INNER MEMBRANE TRANSPORTER"/>
    <property type="match status" value="1"/>
</dbReference>
<dbReference type="EMBL" id="JBHTOF010000090">
    <property type="protein sequence ID" value="MFD1465919.1"/>
    <property type="molecule type" value="Genomic_DNA"/>
</dbReference>
<feature type="domain" description="EamA" evidence="7">
    <location>
        <begin position="7"/>
        <end position="141"/>
    </location>
</feature>
<dbReference type="SUPFAM" id="SSF103481">
    <property type="entry name" value="Multidrug resistance efflux transporter EmrE"/>
    <property type="match status" value="2"/>
</dbReference>
<dbReference type="InterPro" id="IPR050638">
    <property type="entry name" value="AA-Vitamin_Transporters"/>
</dbReference>
<reference evidence="9" key="1">
    <citation type="journal article" date="2019" name="Int. J. Syst. Evol. Microbiol.">
        <title>The Global Catalogue of Microorganisms (GCM) 10K type strain sequencing project: providing services to taxonomists for standard genome sequencing and annotation.</title>
        <authorList>
            <consortium name="The Broad Institute Genomics Platform"/>
            <consortium name="The Broad Institute Genome Sequencing Center for Infectious Disease"/>
            <person name="Wu L."/>
            <person name="Ma J."/>
        </authorList>
    </citation>
    <scope>NUCLEOTIDE SEQUENCE [LARGE SCALE GENOMIC DNA]</scope>
    <source>
        <strain evidence="9">CCM 8951</strain>
    </source>
</reference>
<dbReference type="PANTHER" id="PTHR32322:SF2">
    <property type="entry name" value="EAMA DOMAIN-CONTAINING PROTEIN"/>
    <property type="match status" value="1"/>
</dbReference>
<comment type="similarity">
    <text evidence="2">Belongs to the EamA transporter family.</text>
</comment>
<evidence type="ECO:0000256" key="1">
    <source>
        <dbReference type="ARBA" id="ARBA00004127"/>
    </source>
</evidence>
<evidence type="ECO:0000313" key="8">
    <source>
        <dbReference type="EMBL" id="MFD1465919.1"/>
    </source>
</evidence>
<feature type="transmembrane region" description="Helical" evidence="6">
    <location>
        <begin position="40"/>
        <end position="58"/>
    </location>
</feature>
<keyword evidence="9" id="KW-1185">Reference proteome</keyword>
<feature type="transmembrane region" description="Helical" evidence="6">
    <location>
        <begin position="125"/>
        <end position="144"/>
    </location>
</feature>
<dbReference type="InterPro" id="IPR000620">
    <property type="entry name" value="EamA_dom"/>
</dbReference>
<feature type="transmembrane region" description="Helical" evidence="6">
    <location>
        <begin position="97"/>
        <end position="118"/>
    </location>
</feature>
<accession>A0ABW4DR03</accession>
<keyword evidence="4 6" id="KW-1133">Transmembrane helix</keyword>
<evidence type="ECO:0000256" key="2">
    <source>
        <dbReference type="ARBA" id="ARBA00007362"/>
    </source>
</evidence>